<dbReference type="Proteomes" id="UP000095042">
    <property type="component" value="Unassembled WGS sequence"/>
</dbReference>
<feature type="transmembrane region" description="Helical" evidence="8">
    <location>
        <begin position="81"/>
        <end position="106"/>
    </location>
</feature>
<accession>A0A1E3VIR0</accession>
<evidence type="ECO:0000256" key="7">
    <source>
        <dbReference type="SAM" id="MobiDB-lite"/>
    </source>
</evidence>
<dbReference type="EMBL" id="LPWD01000470">
    <property type="protein sequence ID" value="ODR93402.1"/>
    <property type="molecule type" value="Genomic_DNA"/>
</dbReference>
<dbReference type="Pfam" id="PF01569">
    <property type="entry name" value="PAP2"/>
    <property type="match status" value="1"/>
</dbReference>
<sequence>MRYFTLCEQAVLALSLLAIGFLLIDPFMLERAGRLSDSACDFFKFVTDLGRSHWMLFPTAAILVFAIVMRRRHLGFRNEAAYGLMISATGFAFVSIAGAGLVAVLLKNILGRARPKLFDTVGHFDFQFFAFESDYVSIPSGHATSIFAFAAVIGIFWPRGRLLLYTLAAWIALSRVLIGVHYFTDAVLGAILGISFPFLVRDRFAARRWLFEYAPGGGYRLRAPRVQAWLNWPEAVRRSQAHTGQAAAGRPSRPVSFDGRLRGA</sequence>
<keyword evidence="5 8" id="KW-1133">Transmembrane helix</keyword>
<protein>
    <recommendedName>
        <fullName evidence="9">Phosphatidic acid phosphatase type 2/haloperoxidase domain-containing protein</fullName>
    </recommendedName>
</protein>
<dbReference type="GO" id="GO:0005886">
    <property type="term" value="C:plasma membrane"/>
    <property type="evidence" value="ECO:0007669"/>
    <property type="project" value="UniProtKB-SubCell"/>
</dbReference>
<evidence type="ECO:0000256" key="4">
    <source>
        <dbReference type="ARBA" id="ARBA00022801"/>
    </source>
</evidence>
<dbReference type="PANTHER" id="PTHR14969">
    <property type="entry name" value="SPHINGOSINE-1-PHOSPHATE PHOSPHOHYDROLASE"/>
    <property type="match status" value="1"/>
</dbReference>
<evidence type="ECO:0000256" key="3">
    <source>
        <dbReference type="ARBA" id="ARBA00022692"/>
    </source>
</evidence>
<comment type="caution">
    <text evidence="10">The sequence shown here is derived from an EMBL/GenBank/DDBJ whole genome shotgun (WGS) entry which is preliminary data.</text>
</comment>
<evidence type="ECO:0000313" key="10">
    <source>
        <dbReference type="EMBL" id="ODR93402.1"/>
    </source>
</evidence>
<dbReference type="InterPro" id="IPR000326">
    <property type="entry name" value="PAP2/HPO"/>
</dbReference>
<evidence type="ECO:0000256" key="2">
    <source>
        <dbReference type="ARBA" id="ARBA00022475"/>
    </source>
</evidence>
<dbReference type="RefSeq" id="WP_069625224.1">
    <property type="nucleotide sequence ID" value="NZ_LPWD01000470.1"/>
</dbReference>
<dbReference type="GO" id="GO:0016787">
    <property type="term" value="F:hydrolase activity"/>
    <property type="evidence" value="ECO:0007669"/>
    <property type="project" value="UniProtKB-KW"/>
</dbReference>
<dbReference type="SMART" id="SM00014">
    <property type="entry name" value="acidPPc"/>
    <property type="match status" value="1"/>
</dbReference>
<feature type="transmembrane region" description="Helical" evidence="8">
    <location>
        <begin position="52"/>
        <end position="69"/>
    </location>
</feature>
<feature type="transmembrane region" description="Helical" evidence="8">
    <location>
        <begin position="186"/>
        <end position="204"/>
    </location>
</feature>
<name>A0A1E3VIR0_9HYPH</name>
<keyword evidence="3 8" id="KW-0812">Transmembrane</keyword>
<proteinExistence type="predicted"/>
<evidence type="ECO:0000313" key="11">
    <source>
        <dbReference type="Proteomes" id="UP000095042"/>
    </source>
</evidence>
<evidence type="ECO:0000256" key="1">
    <source>
        <dbReference type="ARBA" id="ARBA00004651"/>
    </source>
</evidence>
<dbReference type="PANTHER" id="PTHR14969:SF62">
    <property type="entry name" value="DECAPRENYLPHOSPHORYL-5-PHOSPHORIBOSE PHOSPHATASE RV3807C-RELATED"/>
    <property type="match status" value="1"/>
</dbReference>
<dbReference type="AlphaFoldDB" id="A0A1E3VIR0"/>
<keyword evidence="2" id="KW-1003">Cell membrane</keyword>
<feature type="region of interest" description="Disordered" evidence="7">
    <location>
        <begin position="241"/>
        <end position="264"/>
    </location>
</feature>
<dbReference type="SUPFAM" id="SSF48317">
    <property type="entry name" value="Acid phosphatase/Vanadium-dependent haloperoxidase"/>
    <property type="match status" value="1"/>
</dbReference>
<feature type="domain" description="Phosphatidic acid phosphatase type 2/haloperoxidase" evidence="9">
    <location>
        <begin position="88"/>
        <end position="201"/>
    </location>
</feature>
<keyword evidence="4" id="KW-0378">Hydrolase</keyword>
<evidence type="ECO:0000256" key="5">
    <source>
        <dbReference type="ARBA" id="ARBA00022989"/>
    </source>
</evidence>
<comment type="subcellular location">
    <subcellularLocation>
        <location evidence="1">Cell membrane</location>
        <topology evidence="1">Multi-pass membrane protein</topology>
    </subcellularLocation>
</comment>
<keyword evidence="11" id="KW-1185">Reference proteome</keyword>
<keyword evidence="6 8" id="KW-0472">Membrane</keyword>
<reference evidence="10 11" key="1">
    <citation type="journal article" date="2016" name="Environ. Microbiol.">
        <title>New Methyloceanibacter diversity from North Sea sediments includes methanotroph containing solely the soluble methane monooxygenase.</title>
        <authorList>
            <person name="Vekeman B."/>
            <person name="Kerckhof F.M."/>
            <person name="Cremers G."/>
            <person name="de Vos P."/>
            <person name="Vandamme P."/>
            <person name="Boon N."/>
            <person name="Op den Camp H.J."/>
            <person name="Heylen K."/>
        </authorList>
    </citation>
    <scope>NUCLEOTIDE SEQUENCE [LARGE SCALE GENOMIC DNA]</scope>
    <source>
        <strain evidence="10 11">R-67177</strain>
    </source>
</reference>
<feature type="transmembrane region" description="Helical" evidence="8">
    <location>
        <begin position="135"/>
        <end position="157"/>
    </location>
</feature>
<evidence type="ECO:0000256" key="6">
    <source>
        <dbReference type="ARBA" id="ARBA00023136"/>
    </source>
</evidence>
<dbReference type="InterPro" id="IPR036938">
    <property type="entry name" value="PAP2/HPO_sf"/>
</dbReference>
<evidence type="ECO:0000259" key="9">
    <source>
        <dbReference type="SMART" id="SM00014"/>
    </source>
</evidence>
<gene>
    <name evidence="10" type="ORF">AUC71_05330</name>
</gene>
<organism evidence="10 11">
    <name type="scientific">Methyloceanibacter marginalis</name>
    <dbReference type="NCBI Taxonomy" id="1774971"/>
    <lineage>
        <taxon>Bacteria</taxon>
        <taxon>Pseudomonadati</taxon>
        <taxon>Pseudomonadota</taxon>
        <taxon>Alphaproteobacteria</taxon>
        <taxon>Hyphomicrobiales</taxon>
        <taxon>Hyphomicrobiaceae</taxon>
        <taxon>Methyloceanibacter</taxon>
    </lineage>
</organism>
<evidence type="ECO:0000256" key="8">
    <source>
        <dbReference type="SAM" id="Phobius"/>
    </source>
</evidence>
<dbReference type="Gene3D" id="1.20.144.10">
    <property type="entry name" value="Phosphatidic acid phosphatase type 2/haloperoxidase"/>
    <property type="match status" value="2"/>
</dbReference>